<organism evidence="6 7">
    <name type="scientific">Silvibacterium dinghuense</name>
    <dbReference type="NCBI Taxonomy" id="1560006"/>
    <lineage>
        <taxon>Bacteria</taxon>
        <taxon>Pseudomonadati</taxon>
        <taxon>Acidobacteriota</taxon>
        <taxon>Terriglobia</taxon>
        <taxon>Terriglobales</taxon>
        <taxon>Acidobacteriaceae</taxon>
        <taxon>Silvibacterium</taxon>
    </lineage>
</organism>
<name>A0A4Q1SC88_9BACT</name>
<evidence type="ECO:0000256" key="3">
    <source>
        <dbReference type="ARBA" id="ARBA00022801"/>
    </source>
</evidence>
<keyword evidence="3 4" id="KW-0378">Hydrolase</keyword>
<dbReference type="Pfam" id="PF02055">
    <property type="entry name" value="Glyco_hydro_30"/>
    <property type="match status" value="1"/>
</dbReference>
<gene>
    <name evidence="6" type="ORF">ESZ00_14505</name>
</gene>
<protein>
    <submittedName>
        <fullName evidence="6">Beta-glycosidase</fullName>
    </submittedName>
</protein>
<evidence type="ECO:0000313" key="7">
    <source>
        <dbReference type="Proteomes" id="UP000290253"/>
    </source>
</evidence>
<accession>A0A4Q1SC88</accession>
<dbReference type="AlphaFoldDB" id="A0A4Q1SC88"/>
<evidence type="ECO:0000256" key="4">
    <source>
        <dbReference type="RuleBase" id="RU361188"/>
    </source>
</evidence>
<sequence length="413" mass="46527">MQGFGGCFNELGWTSLALISDADRETVLTELFAPDKGASLNLCRMPVGANDFSRGWYAYDETPGDFSLEHFSLANDHETLVPFIRAAKQQNPHLRLWASPWSPPTWMKKNGHYAEAMPFPGWPANNIRPDQVGHEGEDMFLQEERYFDAYARYFGKFIDGYRALGIDIETVMPQNEFNSAQAFPSCTWTPEGLARFLRHLGPEMQKRGVSVFFGTLERGNPELLNRTLADPEAARWVRGVGIQWAGKDAIAAIHRTHPELTLYQSEQECGDGKNDWSYATYCWDLMRHYLADGATGYMYWNISLLPGGASHWGWPQNSLLTVNPADRSYHWNHEYYLLKHASHFVKPGARRLDLDGTMNDALAYANPDGSVIVLLRNASAQERPVDLVIRGERIAGMMPADSFNSVRIAAAQG</sequence>
<keyword evidence="7" id="KW-1185">Reference proteome</keyword>
<evidence type="ECO:0000313" key="6">
    <source>
        <dbReference type="EMBL" id="RXS94625.1"/>
    </source>
</evidence>
<dbReference type="GO" id="GO:0004348">
    <property type="term" value="F:glucosylceramidase activity"/>
    <property type="evidence" value="ECO:0007669"/>
    <property type="project" value="InterPro"/>
</dbReference>
<dbReference type="OrthoDB" id="9806701at2"/>
<comment type="caution">
    <text evidence="6">The sequence shown here is derived from an EMBL/GenBank/DDBJ whole genome shotgun (WGS) entry which is preliminary data.</text>
</comment>
<dbReference type="SUPFAM" id="SSF51445">
    <property type="entry name" value="(Trans)glycosidases"/>
    <property type="match status" value="1"/>
</dbReference>
<dbReference type="PANTHER" id="PTHR11069:SF23">
    <property type="entry name" value="LYSOSOMAL ACID GLUCOSYLCERAMIDASE"/>
    <property type="match status" value="1"/>
</dbReference>
<dbReference type="InterPro" id="IPR001139">
    <property type="entry name" value="Glyco_hydro_30"/>
</dbReference>
<dbReference type="PRINTS" id="PR00843">
    <property type="entry name" value="GLHYDRLASE30"/>
</dbReference>
<feature type="domain" description="Glycosyl hydrolase family 30 TIM-barrel" evidence="5">
    <location>
        <begin position="1"/>
        <end position="345"/>
    </location>
</feature>
<dbReference type="InterPro" id="IPR017853">
    <property type="entry name" value="GH"/>
</dbReference>
<dbReference type="PANTHER" id="PTHR11069">
    <property type="entry name" value="GLUCOSYLCERAMIDASE"/>
    <property type="match status" value="1"/>
</dbReference>
<dbReference type="GO" id="GO:0006680">
    <property type="term" value="P:glucosylceramide catabolic process"/>
    <property type="evidence" value="ECO:0007669"/>
    <property type="project" value="TreeGrafter"/>
</dbReference>
<dbReference type="Gene3D" id="3.20.20.80">
    <property type="entry name" value="Glycosidases"/>
    <property type="match status" value="1"/>
</dbReference>
<evidence type="ECO:0000256" key="1">
    <source>
        <dbReference type="ARBA" id="ARBA00005382"/>
    </source>
</evidence>
<proteinExistence type="inferred from homology"/>
<dbReference type="EMBL" id="SDMK01000003">
    <property type="protein sequence ID" value="RXS94625.1"/>
    <property type="molecule type" value="Genomic_DNA"/>
</dbReference>
<keyword evidence="4 6" id="KW-0326">Glycosidase</keyword>
<keyword evidence="2" id="KW-0732">Signal</keyword>
<reference evidence="6 7" key="1">
    <citation type="journal article" date="2016" name="Int. J. Syst. Evol. Microbiol.">
        <title>Acidipila dinghuensis sp. nov., an acidobacterium isolated from forest soil.</title>
        <authorList>
            <person name="Jiang Y.W."/>
            <person name="Wang J."/>
            <person name="Chen M.H."/>
            <person name="Lv Y.Y."/>
            <person name="Qiu L.H."/>
        </authorList>
    </citation>
    <scope>NUCLEOTIDE SEQUENCE [LARGE SCALE GENOMIC DNA]</scope>
    <source>
        <strain evidence="6 7">DHOF10</strain>
    </source>
</reference>
<dbReference type="Proteomes" id="UP000290253">
    <property type="component" value="Unassembled WGS sequence"/>
</dbReference>
<evidence type="ECO:0000259" key="5">
    <source>
        <dbReference type="Pfam" id="PF02055"/>
    </source>
</evidence>
<dbReference type="InterPro" id="IPR033453">
    <property type="entry name" value="Glyco_hydro_30_TIM-barrel"/>
</dbReference>
<comment type="similarity">
    <text evidence="1 4">Belongs to the glycosyl hydrolase 30 family.</text>
</comment>
<dbReference type="GO" id="GO:0016020">
    <property type="term" value="C:membrane"/>
    <property type="evidence" value="ECO:0007669"/>
    <property type="project" value="GOC"/>
</dbReference>
<evidence type="ECO:0000256" key="2">
    <source>
        <dbReference type="ARBA" id="ARBA00022729"/>
    </source>
</evidence>